<dbReference type="InterPro" id="IPR001394">
    <property type="entry name" value="Peptidase_C19_UCH"/>
</dbReference>
<feature type="compositionally biased region" description="Acidic residues" evidence="6">
    <location>
        <begin position="503"/>
        <end position="517"/>
    </location>
</feature>
<dbReference type="InterPro" id="IPR011011">
    <property type="entry name" value="Znf_FYVE_PHD"/>
</dbReference>
<evidence type="ECO:0000259" key="7">
    <source>
        <dbReference type="PROSITE" id="PS50030"/>
    </source>
</evidence>
<feature type="region of interest" description="Disordered" evidence="6">
    <location>
        <begin position="790"/>
        <end position="847"/>
    </location>
</feature>
<feature type="compositionally biased region" description="Basic and acidic residues" evidence="6">
    <location>
        <begin position="65"/>
        <end position="79"/>
    </location>
</feature>
<dbReference type="GO" id="GO:0006355">
    <property type="term" value="P:regulation of DNA-templated transcription"/>
    <property type="evidence" value="ECO:0007669"/>
    <property type="project" value="InterPro"/>
</dbReference>
<proteinExistence type="predicted"/>
<dbReference type="SMART" id="SM00249">
    <property type="entry name" value="PHD"/>
    <property type="match status" value="1"/>
</dbReference>
<protein>
    <submittedName>
        <fullName evidence="8">Inactive ubiquitin carboxyl-terminal hydrolase 53</fullName>
    </submittedName>
</protein>
<dbReference type="STRING" id="4790.A0A0W8C3J5"/>
<dbReference type="InterPro" id="IPR015940">
    <property type="entry name" value="UBA"/>
</dbReference>
<feature type="compositionally biased region" description="Acidic residues" evidence="6">
    <location>
        <begin position="474"/>
        <end position="495"/>
    </location>
</feature>
<dbReference type="GO" id="GO:0004843">
    <property type="term" value="F:cysteine-type deubiquitinase activity"/>
    <property type="evidence" value="ECO:0007669"/>
    <property type="project" value="InterPro"/>
</dbReference>
<feature type="compositionally biased region" description="Basic and acidic residues" evidence="6">
    <location>
        <begin position="813"/>
        <end position="831"/>
    </location>
</feature>
<dbReference type="SUPFAM" id="SSF57903">
    <property type="entry name" value="FYVE/PHD zinc finger"/>
    <property type="match status" value="1"/>
</dbReference>
<dbReference type="Pfam" id="PF13831">
    <property type="entry name" value="PHD_2"/>
    <property type="match status" value="1"/>
</dbReference>
<dbReference type="AlphaFoldDB" id="A0A0W8C3J5"/>
<dbReference type="SUPFAM" id="SSF46934">
    <property type="entry name" value="UBA-like"/>
    <property type="match status" value="1"/>
</dbReference>
<evidence type="ECO:0000256" key="3">
    <source>
        <dbReference type="ARBA" id="ARBA00022771"/>
    </source>
</evidence>
<feature type="domain" description="UBA" evidence="7">
    <location>
        <begin position="975"/>
        <end position="1015"/>
    </location>
</feature>
<feature type="compositionally biased region" description="Basic and acidic residues" evidence="6">
    <location>
        <begin position="28"/>
        <end position="37"/>
    </location>
</feature>
<dbReference type="InterPro" id="IPR013083">
    <property type="entry name" value="Znf_RING/FYVE/PHD"/>
</dbReference>
<dbReference type="Pfam" id="PF00627">
    <property type="entry name" value="UBA"/>
    <property type="match status" value="1"/>
</dbReference>
<dbReference type="InterPro" id="IPR001965">
    <property type="entry name" value="Znf_PHD"/>
</dbReference>
<dbReference type="GO" id="GO:0008270">
    <property type="term" value="F:zinc ion binding"/>
    <property type="evidence" value="ECO:0007669"/>
    <property type="project" value="UniProtKB-KW"/>
</dbReference>
<dbReference type="Gene3D" id="3.90.70.10">
    <property type="entry name" value="Cysteine proteinases"/>
    <property type="match status" value="1"/>
</dbReference>
<dbReference type="InterPro" id="IPR019786">
    <property type="entry name" value="Zinc_finger_PHD-type_CS"/>
</dbReference>
<evidence type="ECO:0000313" key="8">
    <source>
        <dbReference type="EMBL" id="KUF78626.1"/>
    </source>
</evidence>
<dbReference type="Gene3D" id="1.10.8.10">
    <property type="entry name" value="DNA helicase RuvA subunit, C-terminal domain"/>
    <property type="match status" value="1"/>
</dbReference>
<dbReference type="InterPro" id="IPR009060">
    <property type="entry name" value="UBA-like_sf"/>
</dbReference>
<organism evidence="8 9">
    <name type="scientific">Phytophthora nicotianae</name>
    <name type="common">Potato buckeye rot agent</name>
    <name type="synonym">Phytophthora parasitica</name>
    <dbReference type="NCBI Taxonomy" id="4792"/>
    <lineage>
        <taxon>Eukaryota</taxon>
        <taxon>Sar</taxon>
        <taxon>Stramenopiles</taxon>
        <taxon>Oomycota</taxon>
        <taxon>Peronosporomycetes</taxon>
        <taxon>Peronosporales</taxon>
        <taxon>Peronosporaceae</taxon>
        <taxon>Phytophthora</taxon>
    </lineage>
</organism>
<keyword evidence="3" id="KW-0863">Zinc-finger</keyword>
<evidence type="ECO:0000256" key="1">
    <source>
        <dbReference type="ARBA" id="ARBA00004123"/>
    </source>
</evidence>
<dbReference type="OrthoDB" id="205782at2759"/>
<dbReference type="PANTHER" id="PTHR14296:SF3">
    <property type="entry name" value="DIKAR, ISOFORM F"/>
    <property type="match status" value="1"/>
</dbReference>
<keyword evidence="8" id="KW-0378">Hydrolase</keyword>
<dbReference type="InterPro" id="IPR041970">
    <property type="entry name" value="Rup1_UBA"/>
</dbReference>
<evidence type="ECO:0000256" key="4">
    <source>
        <dbReference type="ARBA" id="ARBA00022833"/>
    </source>
</evidence>
<dbReference type="PROSITE" id="PS01359">
    <property type="entry name" value="ZF_PHD_1"/>
    <property type="match status" value="1"/>
</dbReference>
<dbReference type="GO" id="GO:0016579">
    <property type="term" value="P:protein deubiquitination"/>
    <property type="evidence" value="ECO:0007669"/>
    <property type="project" value="InterPro"/>
</dbReference>
<feature type="compositionally biased region" description="Polar residues" evidence="6">
    <location>
        <begin position="835"/>
        <end position="847"/>
    </location>
</feature>
<evidence type="ECO:0000256" key="5">
    <source>
        <dbReference type="ARBA" id="ARBA00023242"/>
    </source>
</evidence>
<dbReference type="CDD" id="cd02257">
    <property type="entry name" value="Peptidase_C19"/>
    <property type="match status" value="1"/>
</dbReference>
<dbReference type="InterPro" id="IPR038765">
    <property type="entry name" value="Papain-like_cys_pep_sf"/>
</dbReference>
<sequence length="1018" mass="114453">MTQVEVEAGALSGTKPVAAEVPKSKSTKSSDKGDVKTKSKPKPKAKPKPPTNTLDRWFKPATSAAKDKKPSDNPKGIDDVVVIKDDEKPVVQKKSKPVGASRNFVQRYIHINDECRVCECAKTEEATRCELRCATCSMTVHKKCYGVRGELPDGDWNCRRCQFIYDETAWEDISSLIGVESPEGVTFPTCKPLDEKQKLHKLQTDCDFAAVFLFLQRFRRLGLKLSNVVTTLESLASALLEPKEDGLCEELHTRLLANINVVMNKKYQWYVHLFRFLREEQYPPAVAQDTKFPATSAEAEKREGFYFDLPVAERVAILKFLCEVQFDRNDTLIEQIDDEEAESMRNAPIGTDAVGRSYFILEDAATVPNAVVWVCRCAQIGGTDWETVCNDLDSVESLVEQLSLSVDSSDLQLWQTLSRGALKKLTRQQERRRRNERWKSELAVTGVLDSSGNLEGIGRRSLRNRQQVNYANIDAEEEEEDIVADSDKSGDEEEAFEAKSDNDAESETDGDDDEEGEDQPRRSTRNSVVLTKKRKAESNSTRRSKRIRYSPHASGHPGLRRSSRNRSAAMTPSSQDEEEDDHDSDGDSDDSPWDLYSNLVYSTYASDLYACKYESTEQMFRRLTAQEADVAYKCEQKGCGGKLGKERVIHRFPMVFAVSILWATQNATKEQVQGVLENIDDRLDLAKCFDAAGPVIRFKNGGLRTTYRLRGFVCYYGRHYVALFYSTAHKMWLLFDDSRVLEMGSWSNVVSECLKGRFQPVLLFYELPDQRKDSSVGIFVNDGSLNVDRPKSLSVGSQQGELMPPPIQEESPDIERPSLRRQDDAELHSVDEEQATLSSGRGTHTVTELETNPDIELEELSLRDSITQNITPVSAAIAMCPRSISMNSPLGEDEYDVRFGEALLLGMYLEKIDNELCVTSFPRGAKGGMFGAEKCGQIGLFDTILQANGHPLQHYQVDRALKMIKAQTRPLVIRFRKSKRVQQLLDMGFSRELAVEALQKNKGDVQAAANYCFEATSG</sequence>
<evidence type="ECO:0000313" key="9">
    <source>
        <dbReference type="Proteomes" id="UP000052943"/>
    </source>
</evidence>
<dbReference type="EMBL" id="LNFO01005289">
    <property type="protein sequence ID" value="KUF78626.1"/>
    <property type="molecule type" value="Genomic_DNA"/>
</dbReference>
<evidence type="ECO:0000256" key="6">
    <source>
        <dbReference type="SAM" id="MobiDB-lite"/>
    </source>
</evidence>
<dbReference type="SUPFAM" id="SSF54001">
    <property type="entry name" value="Cysteine proteinases"/>
    <property type="match status" value="1"/>
</dbReference>
<dbReference type="Pfam" id="PF15612">
    <property type="entry name" value="WHIM1"/>
    <property type="match status" value="1"/>
</dbReference>
<feature type="compositionally biased region" description="Basic residues" evidence="6">
    <location>
        <begin position="38"/>
        <end position="47"/>
    </location>
</feature>
<name>A0A0W8C3J5_PHYNI</name>
<keyword evidence="2" id="KW-0479">Metal-binding</keyword>
<gene>
    <name evidence="8" type="ORF">AM587_10015699</name>
</gene>
<feature type="region of interest" description="Disordered" evidence="6">
    <location>
        <begin position="1"/>
        <end position="79"/>
    </location>
</feature>
<dbReference type="InterPro" id="IPR028938">
    <property type="entry name" value="Rsf1-like"/>
</dbReference>
<accession>A0A0W8C3J5</accession>
<keyword evidence="4" id="KW-0862">Zinc</keyword>
<dbReference type="PROSITE" id="PS50030">
    <property type="entry name" value="UBA"/>
    <property type="match status" value="1"/>
</dbReference>
<comment type="caution">
    <text evidence="8">The sequence shown here is derived from an EMBL/GenBank/DDBJ whole genome shotgun (WGS) entry which is preliminary data.</text>
</comment>
<dbReference type="Proteomes" id="UP000052943">
    <property type="component" value="Unassembled WGS sequence"/>
</dbReference>
<feature type="compositionally biased region" description="Acidic residues" evidence="6">
    <location>
        <begin position="575"/>
        <end position="592"/>
    </location>
</feature>
<reference evidence="8 9" key="1">
    <citation type="submission" date="2015-11" db="EMBL/GenBank/DDBJ databases">
        <title>Genomes and virulence difference between two physiological races of Phytophthora nicotianae.</title>
        <authorList>
            <person name="Liu H."/>
            <person name="Ma X."/>
            <person name="Yu H."/>
            <person name="Fang D."/>
            <person name="Li Y."/>
            <person name="Wang X."/>
            <person name="Wang W."/>
            <person name="Dong Y."/>
            <person name="Xiao B."/>
        </authorList>
    </citation>
    <scope>NUCLEOTIDE SEQUENCE [LARGE SCALE GENOMIC DNA]</scope>
    <source>
        <strain evidence="9">race 0</strain>
    </source>
</reference>
<comment type="subcellular location">
    <subcellularLocation>
        <location evidence="1">Nucleus</location>
    </subcellularLocation>
</comment>
<dbReference type="InterPro" id="IPR019787">
    <property type="entry name" value="Znf_PHD-finger"/>
</dbReference>
<evidence type="ECO:0000256" key="2">
    <source>
        <dbReference type="ARBA" id="ARBA00022723"/>
    </source>
</evidence>
<dbReference type="GO" id="GO:0031213">
    <property type="term" value="C:RSF complex"/>
    <property type="evidence" value="ECO:0007669"/>
    <property type="project" value="InterPro"/>
</dbReference>
<feature type="region of interest" description="Disordered" evidence="6">
    <location>
        <begin position="471"/>
        <end position="592"/>
    </location>
</feature>
<dbReference type="Gene3D" id="3.30.40.10">
    <property type="entry name" value="Zinc/RING finger domain, C3HC4 (zinc finger)"/>
    <property type="match status" value="1"/>
</dbReference>
<dbReference type="PANTHER" id="PTHR14296">
    <property type="entry name" value="REMODELING AND SPACING FACTOR 1"/>
    <property type="match status" value="1"/>
</dbReference>
<dbReference type="SMART" id="SM00165">
    <property type="entry name" value="UBA"/>
    <property type="match status" value="1"/>
</dbReference>
<keyword evidence="5" id="KW-0539">Nucleus</keyword>
<dbReference type="CDD" id="cd14307">
    <property type="entry name" value="UBA_RUP1p"/>
    <property type="match status" value="1"/>
</dbReference>
<dbReference type="Pfam" id="PF00443">
    <property type="entry name" value="UCH"/>
    <property type="match status" value="1"/>
</dbReference>
<dbReference type="InterPro" id="IPR028942">
    <property type="entry name" value="WHIM1_dom"/>
</dbReference>